<dbReference type="InterPro" id="IPR017871">
    <property type="entry name" value="ABC_transporter-like_CS"/>
</dbReference>
<dbReference type="GO" id="GO:0016887">
    <property type="term" value="F:ATP hydrolysis activity"/>
    <property type="evidence" value="ECO:0007669"/>
    <property type="project" value="InterPro"/>
</dbReference>
<gene>
    <name evidence="5" type="ORF">EDD80_10779</name>
</gene>
<reference evidence="5 6" key="1">
    <citation type="submission" date="2019-03" db="EMBL/GenBank/DDBJ databases">
        <title>Genomic Encyclopedia of Type Strains, Phase IV (KMG-IV): sequencing the most valuable type-strain genomes for metagenomic binning, comparative biology and taxonomic classification.</title>
        <authorList>
            <person name="Goeker M."/>
        </authorList>
    </citation>
    <scope>NUCLEOTIDE SEQUENCE [LARGE SCALE GENOMIC DNA]</scope>
    <source>
        <strain evidence="5 6">DSM 21100</strain>
    </source>
</reference>
<proteinExistence type="predicted"/>
<dbReference type="PANTHER" id="PTHR42939:SF1">
    <property type="entry name" value="ABC TRANSPORTER ATP-BINDING PROTEIN ALBC-RELATED"/>
    <property type="match status" value="1"/>
</dbReference>
<protein>
    <submittedName>
        <fullName evidence="5">ABC-2 type transport system ATP-binding protein</fullName>
    </submittedName>
</protein>
<dbReference type="GO" id="GO:0005524">
    <property type="term" value="F:ATP binding"/>
    <property type="evidence" value="ECO:0007669"/>
    <property type="project" value="UniProtKB-KW"/>
</dbReference>
<dbReference type="InterPro" id="IPR003439">
    <property type="entry name" value="ABC_transporter-like_ATP-bd"/>
</dbReference>
<sequence>MLKIENLSLSYDGKKTILEGLCLDAKEGSLHGLVGGNGSGKTSLFNCLYGTVVFQQGTILLNGSPLKRDAIAYLETENFFYPKITGKEYLNLFAHVNPGFDFRGWNELFVLPLNRLTDTYSSGMKKKLAFLGIMSFDRPVMILDEPFNGVDMETVQIMKVILDKLRHAGKIILITSHILESLTSICDSISYLSGKNIVFTYNRSDYDKIQEAVFGLDNAGTKARVARLLQS</sequence>
<keyword evidence="6" id="KW-1185">Reference proteome</keyword>
<evidence type="ECO:0000313" key="5">
    <source>
        <dbReference type="EMBL" id="TCS86546.1"/>
    </source>
</evidence>
<dbReference type="PROSITE" id="PS50893">
    <property type="entry name" value="ABC_TRANSPORTER_2"/>
    <property type="match status" value="1"/>
</dbReference>
<evidence type="ECO:0000259" key="4">
    <source>
        <dbReference type="PROSITE" id="PS50893"/>
    </source>
</evidence>
<comment type="caution">
    <text evidence="5">The sequence shown here is derived from an EMBL/GenBank/DDBJ whole genome shotgun (WGS) entry which is preliminary data.</text>
</comment>
<evidence type="ECO:0000256" key="3">
    <source>
        <dbReference type="ARBA" id="ARBA00022840"/>
    </source>
</evidence>
<dbReference type="AlphaFoldDB" id="A0A4V2UTK6"/>
<dbReference type="InterPro" id="IPR027417">
    <property type="entry name" value="P-loop_NTPase"/>
</dbReference>
<dbReference type="SUPFAM" id="SSF52540">
    <property type="entry name" value="P-loop containing nucleoside triphosphate hydrolases"/>
    <property type="match status" value="1"/>
</dbReference>
<keyword evidence="2" id="KW-0547">Nucleotide-binding</keyword>
<keyword evidence="1" id="KW-0813">Transport</keyword>
<dbReference type="RefSeq" id="WP_132129556.1">
    <property type="nucleotide sequence ID" value="NZ_CP042432.1"/>
</dbReference>
<evidence type="ECO:0000313" key="6">
    <source>
        <dbReference type="Proteomes" id="UP000295807"/>
    </source>
</evidence>
<dbReference type="Proteomes" id="UP000295807">
    <property type="component" value="Unassembled WGS sequence"/>
</dbReference>
<dbReference type="PANTHER" id="PTHR42939">
    <property type="entry name" value="ABC TRANSPORTER ATP-BINDING PROTEIN ALBC-RELATED"/>
    <property type="match status" value="1"/>
</dbReference>
<evidence type="ECO:0000256" key="1">
    <source>
        <dbReference type="ARBA" id="ARBA00022448"/>
    </source>
</evidence>
<dbReference type="InterPro" id="IPR051782">
    <property type="entry name" value="ABC_Transporter_VariousFunc"/>
</dbReference>
<dbReference type="CDD" id="cd03230">
    <property type="entry name" value="ABC_DR_subfamily_A"/>
    <property type="match status" value="1"/>
</dbReference>
<dbReference type="OrthoDB" id="9785229at2"/>
<accession>A0A4V2UTK6</accession>
<evidence type="ECO:0000256" key="2">
    <source>
        <dbReference type="ARBA" id="ARBA00022741"/>
    </source>
</evidence>
<dbReference type="Pfam" id="PF00005">
    <property type="entry name" value="ABC_tran"/>
    <property type="match status" value="1"/>
</dbReference>
<feature type="domain" description="ABC transporter" evidence="4">
    <location>
        <begin position="2"/>
        <end position="219"/>
    </location>
</feature>
<organism evidence="5 6">
    <name type="scientific">Anseongella ginsenosidimutans</name>
    <dbReference type="NCBI Taxonomy" id="496056"/>
    <lineage>
        <taxon>Bacteria</taxon>
        <taxon>Pseudomonadati</taxon>
        <taxon>Bacteroidota</taxon>
        <taxon>Sphingobacteriia</taxon>
        <taxon>Sphingobacteriales</taxon>
        <taxon>Sphingobacteriaceae</taxon>
        <taxon>Anseongella</taxon>
    </lineage>
</organism>
<dbReference type="Gene3D" id="3.40.50.300">
    <property type="entry name" value="P-loop containing nucleotide triphosphate hydrolases"/>
    <property type="match status" value="1"/>
</dbReference>
<keyword evidence="3 5" id="KW-0067">ATP-binding</keyword>
<dbReference type="PROSITE" id="PS00211">
    <property type="entry name" value="ABC_TRANSPORTER_1"/>
    <property type="match status" value="1"/>
</dbReference>
<dbReference type="EMBL" id="SMAD01000007">
    <property type="protein sequence ID" value="TCS86546.1"/>
    <property type="molecule type" value="Genomic_DNA"/>
</dbReference>
<name>A0A4V2UTK6_9SPHI</name>